<dbReference type="SUPFAM" id="SSF140959">
    <property type="entry name" value="Indolic compounds 2,3-dioxygenase-like"/>
    <property type="match status" value="1"/>
</dbReference>
<feature type="compositionally biased region" description="Polar residues" evidence="1">
    <location>
        <begin position="13"/>
        <end position="23"/>
    </location>
</feature>
<gene>
    <name evidence="4" type="ORF">M6B38_106210</name>
    <name evidence="5" type="ORF">M6B38_409865</name>
</gene>
<dbReference type="EMBL" id="JANAVB010027596">
    <property type="protein sequence ID" value="KAJ6817924.1"/>
    <property type="molecule type" value="Genomic_DNA"/>
</dbReference>
<evidence type="ECO:0000256" key="1">
    <source>
        <dbReference type="SAM" id="MobiDB-lite"/>
    </source>
</evidence>
<dbReference type="InterPro" id="IPR038759">
    <property type="entry name" value="HSPRO1/HSPRO2"/>
</dbReference>
<name>A0AAX6ESC4_IRIPA</name>
<evidence type="ECO:0000313" key="4">
    <source>
        <dbReference type="EMBL" id="KAJ6806913.1"/>
    </source>
</evidence>
<evidence type="ECO:0000259" key="2">
    <source>
        <dbReference type="Pfam" id="PF07014"/>
    </source>
</evidence>
<sequence>MVDLHLKPNMAISNVSSIPSPRSNFRKPDVPSNDNTALSSSAHRLSYEHYLRLPELSRLWTDRDFPEWKSEPTVKPALQALEITFRLVSHVLSDPRRYSDTSEWKRRLGSLCSRQLEVISSLLQDSDSGIPVADLGSTRGVLVRERSSQEVWRLDGSADTFLSRTSESSLLPRLAAWEKSSSFAQSVSFQIESLLHSCPFTLGLGEPNLAGKPSLEYDLIVRPTALHSLKKRCHSEYSKNQENDVLFTIHHVLESWLCTCRELLREIGSKIELKEWSKAASGCWLLERIWKMLSEIEDLHLMMDPDDFLRLKSELAIKSSSGPDPFCFRSAALLEVTNMSKNLKHNVPNVLGVEVDPNGGPRVQEAAMRLFHSSQRGKGDKSGRLHLLQAFQAVEGAVKKFFFGYRQLVMTVMGSLEATGNRGLVGMESSDTLSQMFMEPPYFPSLDAAKTFLGELWQCELNKSSSSSSLKQ</sequence>
<dbReference type="Gene3D" id="1.20.58.480">
    <property type="match status" value="1"/>
</dbReference>
<feature type="domain" description="Hs1pro-1 C-terminal" evidence="2">
    <location>
        <begin position="196"/>
        <end position="458"/>
    </location>
</feature>
<comment type="caution">
    <text evidence="4">The sequence shown here is derived from an EMBL/GenBank/DDBJ whole genome shotgun (WGS) entry which is preliminary data.</text>
</comment>
<dbReference type="InterPro" id="IPR009743">
    <property type="entry name" value="Hs1pro-1_C"/>
</dbReference>
<evidence type="ECO:0000313" key="6">
    <source>
        <dbReference type="Proteomes" id="UP001140949"/>
    </source>
</evidence>
<dbReference type="GO" id="GO:0020037">
    <property type="term" value="F:heme binding"/>
    <property type="evidence" value="ECO:0007669"/>
    <property type="project" value="InterPro"/>
</dbReference>
<reference evidence="4" key="1">
    <citation type="journal article" date="2023" name="GigaByte">
        <title>Genome assembly of the bearded iris, Iris pallida Lam.</title>
        <authorList>
            <person name="Bruccoleri R.E."/>
            <person name="Oakeley E.J."/>
            <person name="Faust A.M.E."/>
            <person name="Altorfer M."/>
            <person name="Dessus-Babus S."/>
            <person name="Burckhardt D."/>
            <person name="Oertli M."/>
            <person name="Naumann U."/>
            <person name="Petersen F."/>
            <person name="Wong J."/>
        </authorList>
    </citation>
    <scope>NUCLEOTIDE SEQUENCE</scope>
    <source>
        <strain evidence="4">GSM-AAB239-AS_SAM_17_03QT</strain>
    </source>
</reference>
<feature type="domain" description="Nematode resistance protein-like HSPRO1 N-terminal" evidence="3">
    <location>
        <begin position="1"/>
        <end position="192"/>
    </location>
</feature>
<dbReference type="PANTHER" id="PTHR34795">
    <property type="entry name" value="NEMATODE RESISTANCE PROTEIN-LIKE HSPRO1"/>
    <property type="match status" value="1"/>
</dbReference>
<protein>
    <submittedName>
        <fullName evidence="4">Nematode resistance protein-like HSPRO1</fullName>
    </submittedName>
</protein>
<dbReference type="Pfam" id="PF07231">
    <property type="entry name" value="Hs1pro-1_N"/>
    <property type="match status" value="1"/>
</dbReference>
<dbReference type="EMBL" id="JANAVB010034417">
    <property type="protein sequence ID" value="KAJ6806913.1"/>
    <property type="molecule type" value="Genomic_DNA"/>
</dbReference>
<dbReference type="GO" id="GO:0006952">
    <property type="term" value="P:defense response"/>
    <property type="evidence" value="ECO:0007669"/>
    <property type="project" value="InterPro"/>
</dbReference>
<proteinExistence type="predicted"/>
<evidence type="ECO:0000313" key="5">
    <source>
        <dbReference type="EMBL" id="KAJ6817924.1"/>
    </source>
</evidence>
<dbReference type="GO" id="GO:0019441">
    <property type="term" value="P:L-tryptophan catabolic process to kynurenine"/>
    <property type="evidence" value="ECO:0007669"/>
    <property type="project" value="InterPro"/>
</dbReference>
<evidence type="ECO:0000259" key="3">
    <source>
        <dbReference type="Pfam" id="PF07231"/>
    </source>
</evidence>
<dbReference type="AlphaFoldDB" id="A0AAX6ESC4"/>
<dbReference type="InterPro" id="IPR009869">
    <property type="entry name" value="HSPRO1_N"/>
</dbReference>
<organism evidence="4 6">
    <name type="scientific">Iris pallida</name>
    <name type="common">Sweet iris</name>
    <dbReference type="NCBI Taxonomy" id="29817"/>
    <lineage>
        <taxon>Eukaryota</taxon>
        <taxon>Viridiplantae</taxon>
        <taxon>Streptophyta</taxon>
        <taxon>Embryophyta</taxon>
        <taxon>Tracheophyta</taxon>
        <taxon>Spermatophyta</taxon>
        <taxon>Magnoliopsida</taxon>
        <taxon>Liliopsida</taxon>
        <taxon>Asparagales</taxon>
        <taxon>Iridaceae</taxon>
        <taxon>Iridoideae</taxon>
        <taxon>Irideae</taxon>
        <taxon>Iris</taxon>
    </lineage>
</organism>
<feature type="region of interest" description="Disordered" evidence="1">
    <location>
        <begin position="13"/>
        <end position="38"/>
    </location>
</feature>
<keyword evidence="6" id="KW-1185">Reference proteome</keyword>
<accession>A0AAX6ESC4</accession>
<dbReference type="Proteomes" id="UP001140949">
    <property type="component" value="Unassembled WGS sequence"/>
</dbReference>
<dbReference type="PANTHER" id="PTHR34795:SF1">
    <property type="entry name" value="NEMATODE RESISTANCE PROTEIN-LIKE HSPRO1"/>
    <property type="match status" value="1"/>
</dbReference>
<dbReference type="GO" id="GO:0046872">
    <property type="term" value="F:metal ion binding"/>
    <property type="evidence" value="ECO:0007669"/>
    <property type="project" value="InterPro"/>
</dbReference>
<dbReference type="InterPro" id="IPR037217">
    <property type="entry name" value="Trp/Indoleamine_2_3_dOase-like"/>
</dbReference>
<dbReference type="Pfam" id="PF07014">
    <property type="entry name" value="Hs1pro-1_C"/>
    <property type="match status" value="1"/>
</dbReference>
<reference evidence="4" key="2">
    <citation type="submission" date="2023-04" db="EMBL/GenBank/DDBJ databases">
        <authorList>
            <person name="Bruccoleri R.E."/>
            <person name="Oakeley E.J."/>
            <person name="Faust A.-M."/>
            <person name="Dessus-Babus S."/>
            <person name="Altorfer M."/>
            <person name="Burckhardt D."/>
            <person name="Oertli M."/>
            <person name="Naumann U."/>
            <person name="Petersen F."/>
            <person name="Wong J."/>
        </authorList>
    </citation>
    <scope>NUCLEOTIDE SEQUENCE</scope>
    <source>
        <strain evidence="4">GSM-AAB239-AS_SAM_17_03QT</strain>
        <tissue evidence="4">Leaf</tissue>
    </source>
</reference>